<name>A0A5J4TLY7_9EUKA</name>
<proteinExistence type="predicted"/>
<gene>
    <name evidence="1" type="ORF">EZS28_044947</name>
</gene>
<accession>A0A5J4TLY7</accession>
<protein>
    <submittedName>
        <fullName evidence="1">Uncharacterized protein</fullName>
    </submittedName>
</protein>
<dbReference type="Proteomes" id="UP000324800">
    <property type="component" value="Unassembled WGS sequence"/>
</dbReference>
<organism evidence="1 2">
    <name type="scientific">Streblomastix strix</name>
    <dbReference type="NCBI Taxonomy" id="222440"/>
    <lineage>
        <taxon>Eukaryota</taxon>
        <taxon>Metamonada</taxon>
        <taxon>Preaxostyla</taxon>
        <taxon>Oxymonadida</taxon>
        <taxon>Streblomastigidae</taxon>
        <taxon>Streblomastix</taxon>
    </lineage>
</organism>
<evidence type="ECO:0000313" key="2">
    <source>
        <dbReference type="Proteomes" id="UP000324800"/>
    </source>
</evidence>
<dbReference type="EMBL" id="SNRW01028247">
    <property type="protein sequence ID" value="KAA6359526.1"/>
    <property type="molecule type" value="Genomic_DNA"/>
</dbReference>
<comment type="caution">
    <text evidence="1">The sequence shown here is derived from an EMBL/GenBank/DDBJ whole genome shotgun (WGS) entry which is preliminary data.</text>
</comment>
<sequence length="120" mass="13420">MEVQQKKLIPVLFKSCQEQIEDEGGNEEIEAQLVNKGRGPFSSINIKSQTNRAKGKILNFFIDRSNPEPWCQIGKVSKGLLRAQIPSSSKVNQSPAEMQPDESSRVCSDWARAVSFAKVR</sequence>
<reference evidence="1 2" key="1">
    <citation type="submission" date="2019-03" db="EMBL/GenBank/DDBJ databases">
        <title>Single cell metagenomics reveals metabolic interactions within the superorganism composed of flagellate Streblomastix strix and complex community of Bacteroidetes bacteria on its surface.</title>
        <authorList>
            <person name="Treitli S.C."/>
            <person name="Kolisko M."/>
            <person name="Husnik F."/>
            <person name="Keeling P."/>
            <person name="Hampl V."/>
        </authorList>
    </citation>
    <scope>NUCLEOTIDE SEQUENCE [LARGE SCALE GENOMIC DNA]</scope>
    <source>
        <strain evidence="1">ST1C</strain>
    </source>
</reference>
<evidence type="ECO:0000313" key="1">
    <source>
        <dbReference type="EMBL" id="KAA6359526.1"/>
    </source>
</evidence>
<dbReference type="AlphaFoldDB" id="A0A5J4TLY7"/>